<dbReference type="RefSeq" id="WP_133603271.1">
    <property type="nucleotide sequence ID" value="NZ_JAUFPJ010000006.1"/>
</dbReference>
<protein>
    <submittedName>
        <fullName evidence="3">FHA domain-containing protein</fullName>
    </submittedName>
</protein>
<keyword evidence="1" id="KW-0812">Transmembrane</keyword>
<dbReference type="Gene3D" id="2.60.200.20">
    <property type="match status" value="1"/>
</dbReference>
<dbReference type="Proteomes" id="UP000295357">
    <property type="component" value="Unassembled WGS sequence"/>
</dbReference>
<dbReference type="AlphaFoldDB" id="A0A4V3CJY1"/>
<evidence type="ECO:0000259" key="2">
    <source>
        <dbReference type="PROSITE" id="PS50006"/>
    </source>
</evidence>
<dbReference type="InterPro" id="IPR008984">
    <property type="entry name" value="SMAD_FHA_dom_sf"/>
</dbReference>
<dbReference type="CDD" id="cd00060">
    <property type="entry name" value="FHA"/>
    <property type="match status" value="1"/>
</dbReference>
<feature type="transmembrane region" description="Helical" evidence="1">
    <location>
        <begin position="259"/>
        <end position="277"/>
    </location>
</feature>
<proteinExistence type="predicted"/>
<evidence type="ECO:0000313" key="3">
    <source>
        <dbReference type="EMBL" id="TDP11373.1"/>
    </source>
</evidence>
<sequence length="340" mass="36482">MDGSKAAVIEVLGRDGLVRAVHRVQAWPVSIGRSPACDLVLDDAHLAAEHAWLELAQAPTEQSGGDGGGRPRLSLLDSLNGGWLGRRRLAAGSSVELAPGAVFQLGATSLRLRRAQDPLPPERLLDRVAAPPPPGALLGLMGVWLALLGLDRWSGLNPGAPWVDYAAALLLPLALLLAWAALWALVTQLFQHRFPFALHLWRAVCVVTGLQLLGFVLPGLAYSFSARSLLAMEALSLPVGLGLLLWWHAQLVWPRGRRALAWVGAGLLLGSMTLLAAKRAQQQYWFGPPYISALPPPVLRLTAPKPPQQLLESLRPLEAELAREAAKDDDADLSEGASED</sequence>
<organism evidence="3 4">
    <name type="scientific">Roseateles asaccharophilus</name>
    <dbReference type="NCBI Taxonomy" id="582607"/>
    <lineage>
        <taxon>Bacteria</taxon>
        <taxon>Pseudomonadati</taxon>
        <taxon>Pseudomonadota</taxon>
        <taxon>Betaproteobacteria</taxon>
        <taxon>Burkholderiales</taxon>
        <taxon>Sphaerotilaceae</taxon>
        <taxon>Roseateles</taxon>
    </lineage>
</organism>
<keyword evidence="4" id="KW-1185">Reference proteome</keyword>
<gene>
    <name evidence="3" type="ORF">DFR39_103300</name>
</gene>
<evidence type="ECO:0000313" key="4">
    <source>
        <dbReference type="Proteomes" id="UP000295357"/>
    </source>
</evidence>
<accession>A0A4V3CJY1</accession>
<keyword evidence="1" id="KW-1133">Transmembrane helix</keyword>
<feature type="domain" description="FHA" evidence="2">
    <location>
        <begin position="29"/>
        <end position="89"/>
    </location>
</feature>
<dbReference type="EMBL" id="SNXE01000003">
    <property type="protein sequence ID" value="TDP11373.1"/>
    <property type="molecule type" value="Genomic_DNA"/>
</dbReference>
<feature type="transmembrane region" description="Helical" evidence="1">
    <location>
        <begin position="198"/>
        <end position="217"/>
    </location>
</feature>
<feature type="transmembrane region" description="Helical" evidence="1">
    <location>
        <begin position="133"/>
        <end position="150"/>
    </location>
</feature>
<evidence type="ECO:0000256" key="1">
    <source>
        <dbReference type="SAM" id="Phobius"/>
    </source>
</evidence>
<keyword evidence="1" id="KW-0472">Membrane</keyword>
<comment type="caution">
    <text evidence="3">The sequence shown here is derived from an EMBL/GenBank/DDBJ whole genome shotgun (WGS) entry which is preliminary data.</text>
</comment>
<dbReference type="InterPro" id="IPR000253">
    <property type="entry name" value="FHA_dom"/>
</dbReference>
<dbReference type="OrthoDB" id="5762105at2"/>
<dbReference type="SUPFAM" id="SSF49879">
    <property type="entry name" value="SMAD/FHA domain"/>
    <property type="match status" value="1"/>
</dbReference>
<dbReference type="PROSITE" id="PS50006">
    <property type="entry name" value="FHA_DOMAIN"/>
    <property type="match status" value="1"/>
</dbReference>
<feature type="transmembrane region" description="Helical" evidence="1">
    <location>
        <begin position="162"/>
        <end position="186"/>
    </location>
</feature>
<reference evidence="3 4" key="1">
    <citation type="submission" date="2019-03" db="EMBL/GenBank/DDBJ databases">
        <title>Genomic Encyclopedia of Type Strains, Phase IV (KMG-IV): sequencing the most valuable type-strain genomes for metagenomic binning, comparative biology and taxonomic classification.</title>
        <authorList>
            <person name="Goeker M."/>
        </authorList>
    </citation>
    <scope>NUCLEOTIDE SEQUENCE [LARGE SCALE GENOMIC DNA]</scope>
    <source>
        <strain evidence="3 4">DSM 25082</strain>
    </source>
</reference>
<dbReference type="Pfam" id="PF00498">
    <property type="entry name" value="FHA"/>
    <property type="match status" value="1"/>
</dbReference>
<name>A0A4V3CJY1_9BURK</name>
<feature type="transmembrane region" description="Helical" evidence="1">
    <location>
        <begin position="229"/>
        <end position="247"/>
    </location>
</feature>